<dbReference type="Proteomes" id="UP001056120">
    <property type="component" value="Linkage Group LG10"/>
</dbReference>
<name>A0ACB9I0H8_9ASTR</name>
<comment type="caution">
    <text evidence="1">The sequence shown here is derived from an EMBL/GenBank/DDBJ whole genome shotgun (WGS) entry which is preliminary data.</text>
</comment>
<dbReference type="EMBL" id="CM042027">
    <property type="protein sequence ID" value="KAI3801076.1"/>
    <property type="molecule type" value="Genomic_DNA"/>
</dbReference>
<evidence type="ECO:0000313" key="2">
    <source>
        <dbReference type="Proteomes" id="UP001056120"/>
    </source>
</evidence>
<gene>
    <name evidence="1" type="ORF">L1987_29177</name>
</gene>
<evidence type="ECO:0000313" key="1">
    <source>
        <dbReference type="EMBL" id="KAI3801076.1"/>
    </source>
</evidence>
<keyword evidence="2" id="KW-1185">Reference proteome</keyword>
<proteinExistence type="predicted"/>
<reference evidence="1 2" key="2">
    <citation type="journal article" date="2022" name="Mol. Ecol. Resour.">
        <title>The genomes of chicory, endive, great burdock and yacon provide insights into Asteraceae paleo-polyploidization history and plant inulin production.</title>
        <authorList>
            <person name="Fan W."/>
            <person name="Wang S."/>
            <person name="Wang H."/>
            <person name="Wang A."/>
            <person name="Jiang F."/>
            <person name="Liu H."/>
            <person name="Zhao H."/>
            <person name="Xu D."/>
            <person name="Zhang Y."/>
        </authorList>
    </citation>
    <scope>NUCLEOTIDE SEQUENCE [LARGE SCALE GENOMIC DNA]</scope>
    <source>
        <strain evidence="2">cv. Yunnan</strain>
        <tissue evidence="1">Leaves</tissue>
    </source>
</reference>
<reference evidence="2" key="1">
    <citation type="journal article" date="2022" name="Mol. Ecol. Resour.">
        <title>The genomes of chicory, endive, great burdock and yacon provide insights into Asteraceae palaeo-polyploidization history and plant inulin production.</title>
        <authorList>
            <person name="Fan W."/>
            <person name="Wang S."/>
            <person name="Wang H."/>
            <person name="Wang A."/>
            <person name="Jiang F."/>
            <person name="Liu H."/>
            <person name="Zhao H."/>
            <person name="Xu D."/>
            <person name="Zhang Y."/>
        </authorList>
    </citation>
    <scope>NUCLEOTIDE SEQUENCE [LARGE SCALE GENOMIC DNA]</scope>
    <source>
        <strain evidence="2">cv. Yunnan</strain>
    </source>
</reference>
<protein>
    <submittedName>
        <fullName evidence="1">Uncharacterized protein</fullName>
    </submittedName>
</protein>
<sequence>MEEDKDPQSPHETFHDTVEGEITDKNEEREPEGLIGTELKKKKNKALIDLRTRLEDSIINYTLIGEKYKTNESLREIELWGVPLLPSLGHDRTDVILKKFLKAKDYNAQNALEMIGNAVMWREDFNADKVFDEMFGPDLDNIGYIEGKDKAGHPLCYQLYEAFKDKDMLRNRLGTKESCEQFLRWRIKLMEGCIRKLDFKPDGADSVIQIIDVKNIPRQFLNEMFQGSKKYFSILQENYPGIIYRFVIVNVPMWFFAFYTLNMRLMTRKYKVMYVKPSAVTETLLKFIEPEHLLAQYGGVVRIGGEFSHDDKVLEKKLKGYTTEDIEIPTPEVGMTVYWDITVTGSEVSYKEEFVPEDEGSYNVLVQKGKQVGRMTSNSFHVNEPGKILISLANPTKNRKVFYRYKFKPFQPLYTLPIKD</sequence>
<accession>A0ACB9I0H8</accession>
<organism evidence="1 2">
    <name type="scientific">Smallanthus sonchifolius</name>
    <dbReference type="NCBI Taxonomy" id="185202"/>
    <lineage>
        <taxon>Eukaryota</taxon>
        <taxon>Viridiplantae</taxon>
        <taxon>Streptophyta</taxon>
        <taxon>Embryophyta</taxon>
        <taxon>Tracheophyta</taxon>
        <taxon>Spermatophyta</taxon>
        <taxon>Magnoliopsida</taxon>
        <taxon>eudicotyledons</taxon>
        <taxon>Gunneridae</taxon>
        <taxon>Pentapetalae</taxon>
        <taxon>asterids</taxon>
        <taxon>campanulids</taxon>
        <taxon>Asterales</taxon>
        <taxon>Asteraceae</taxon>
        <taxon>Asteroideae</taxon>
        <taxon>Heliantheae alliance</taxon>
        <taxon>Millerieae</taxon>
        <taxon>Smallanthus</taxon>
    </lineage>
</organism>